<keyword evidence="3" id="KW-1185">Reference proteome</keyword>
<evidence type="ECO:0000313" key="2">
    <source>
        <dbReference type="EMBL" id="SUN76675.1"/>
    </source>
</evidence>
<dbReference type="InterPro" id="IPR026898">
    <property type="entry name" value="PrsW"/>
</dbReference>
<proteinExistence type="predicted"/>
<protein>
    <submittedName>
        <fullName evidence="2">Repair protein</fullName>
    </submittedName>
</protein>
<feature type="transmembrane region" description="Helical" evidence="1">
    <location>
        <begin position="37"/>
        <end position="57"/>
    </location>
</feature>
<keyword evidence="1" id="KW-0472">Membrane</keyword>
<reference evidence="2" key="1">
    <citation type="submission" date="2018-06" db="EMBL/GenBank/DDBJ databases">
        <authorList>
            <consortium name="Pathogen Informatics"/>
            <person name="Doyle S."/>
        </authorList>
    </citation>
    <scope>NUCLEOTIDE SEQUENCE [LARGE SCALE GENOMIC DNA]</scope>
    <source>
        <strain evidence="2">NCTC13765</strain>
    </source>
</reference>
<gene>
    <name evidence="2" type="ORF">NCTC13765_01172</name>
</gene>
<feature type="transmembrane region" description="Helical" evidence="1">
    <location>
        <begin position="69"/>
        <end position="88"/>
    </location>
</feature>
<name>A0A380KYH0_9STRE</name>
<dbReference type="Proteomes" id="UP000254634">
    <property type="component" value="Unassembled WGS sequence"/>
</dbReference>
<feature type="transmembrane region" description="Helical" evidence="1">
    <location>
        <begin position="181"/>
        <end position="201"/>
    </location>
</feature>
<dbReference type="Pfam" id="PF13367">
    <property type="entry name" value="PrsW-protease"/>
    <property type="match status" value="1"/>
</dbReference>
<dbReference type="STRING" id="1123307.GCA_000380065_00095"/>
<dbReference type="PANTHER" id="PTHR36844:SF1">
    <property type="entry name" value="PROTEASE PRSW"/>
    <property type="match status" value="1"/>
</dbReference>
<dbReference type="GO" id="GO:0008233">
    <property type="term" value="F:peptidase activity"/>
    <property type="evidence" value="ECO:0007669"/>
    <property type="project" value="InterPro"/>
</dbReference>
<dbReference type="OrthoDB" id="9785431at2"/>
<evidence type="ECO:0000313" key="3">
    <source>
        <dbReference type="Proteomes" id="UP000254634"/>
    </source>
</evidence>
<dbReference type="EMBL" id="UHFR01000005">
    <property type="protein sequence ID" value="SUN76675.1"/>
    <property type="molecule type" value="Genomic_DNA"/>
</dbReference>
<evidence type="ECO:0000256" key="1">
    <source>
        <dbReference type="SAM" id="Phobius"/>
    </source>
</evidence>
<keyword evidence="1" id="KW-0812">Transmembrane</keyword>
<keyword evidence="1" id="KW-1133">Transmembrane helix</keyword>
<dbReference type="PANTHER" id="PTHR36844">
    <property type="entry name" value="PROTEASE PRSW"/>
    <property type="match status" value="1"/>
</dbReference>
<dbReference type="RefSeq" id="WP_018370777.1">
    <property type="nucleotide sequence ID" value="NZ_UHFR01000005.1"/>
</dbReference>
<feature type="transmembrane region" description="Helical" evidence="1">
    <location>
        <begin position="213"/>
        <end position="233"/>
    </location>
</feature>
<organism evidence="2 3">
    <name type="scientific">Streptococcus massiliensis</name>
    <dbReference type="NCBI Taxonomy" id="313439"/>
    <lineage>
        <taxon>Bacteria</taxon>
        <taxon>Bacillati</taxon>
        <taxon>Bacillota</taxon>
        <taxon>Bacilli</taxon>
        <taxon>Lactobacillales</taxon>
        <taxon>Streptococcaceae</taxon>
        <taxon>Streptococcus</taxon>
    </lineage>
</organism>
<sequence>MKKKLIFFAFWLMVCIGLEQEFYTYTSDHMTGTEYDIALYCSLLLLLYIVPAAFALRYLQKKWNLQPRLIWLSLTAGAFISGWLAAYGNDGVDWFLDLFIKNKEIFDTLGALSAPIIEEPIKLFAAFMTLLLLGTWKPRQVLTAGIGAGLGFQIIEDFAYINSNVSEGLTYSVADIFGRMTGAIASHWLYSALVVFGLYLLTARNLEKSTKKLGRILFMAGFILHFLWNSPLIDLKTPLPLVGPILSAAGLCLFSLAYEKAETIKD</sequence>
<feature type="transmembrane region" description="Helical" evidence="1">
    <location>
        <begin position="239"/>
        <end position="258"/>
    </location>
</feature>
<dbReference type="AlphaFoldDB" id="A0A380KYH0"/>
<accession>A0A380KYH0</accession>